<dbReference type="InterPro" id="IPR036812">
    <property type="entry name" value="NAD(P)_OxRdtase_dom_sf"/>
</dbReference>
<dbReference type="InterPro" id="IPR020471">
    <property type="entry name" value="AKR"/>
</dbReference>
<organism evidence="4 5">
    <name type="scientific">Hydra vulgaris</name>
    <name type="common">Hydra</name>
    <name type="synonym">Hydra attenuata</name>
    <dbReference type="NCBI Taxonomy" id="6087"/>
    <lineage>
        <taxon>Eukaryota</taxon>
        <taxon>Metazoa</taxon>
        <taxon>Cnidaria</taxon>
        <taxon>Hydrozoa</taxon>
        <taxon>Hydroidolina</taxon>
        <taxon>Anthoathecata</taxon>
        <taxon>Aplanulata</taxon>
        <taxon>Hydridae</taxon>
        <taxon>Hydra</taxon>
    </lineage>
</organism>
<evidence type="ECO:0000259" key="3">
    <source>
        <dbReference type="Pfam" id="PF00248"/>
    </source>
</evidence>
<evidence type="ECO:0000313" key="5">
    <source>
        <dbReference type="RefSeq" id="XP_065644498.1"/>
    </source>
</evidence>
<dbReference type="CDD" id="cd19075">
    <property type="entry name" value="AKR_AKR7A1-5"/>
    <property type="match status" value="1"/>
</dbReference>
<dbReference type="GeneID" id="100206173"/>
<reference evidence="5" key="2">
    <citation type="submission" date="2025-08" db="UniProtKB">
        <authorList>
            <consortium name="RefSeq"/>
        </authorList>
    </citation>
    <scope>IDENTIFICATION</scope>
</reference>
<keyword evidence="4" id="KW-1185">Reference proteome</keyword>
<name>A0ABM4B6M0_HYDVU</name>
<accession>A0ABM4B6M0</accession>
<dbReference type="PRINTS" id="PR00069">
    <property type="entry name" value="ALDKETRDTASE"/>
</dbReference>
<dbReference type="InterPro" id="IPR023210">
    <property type="entry name" value="NADP_OxRdtase_dom"/>
</dbReference>
<dbReference type="SUPFAM" id="SSF51430">
    <property type="entry name" value="NAD(P)-linked oxidoreductase"/>
    <property type="match status" value="1"/>
</dbReference>
<reference evidence="4" key="1">
    <citation type="submission" date="2025-05" db="UniProtKB">
        <authorList>
            <consortium name="RefSeq"/>
        </authorList>
    </citation>
    <scope>NUCLEOTIDE SEQUENCE [LARGE SCALE GENOMIC DNA]</scope>
</reference>
<comment type="similarity">
    <text evidence="2">Belongs to the aldo/keto reductase family. Aldo/keto reductase 2 subfamily.</text>
</comment>
<protein>
    <submittedName>
        <fullName evidence="5">Aflatoxin B1 aldehyde reductase member 2 isoform X2</fullName>
    </submittedName>
</protein>
<evidence type="ECO:0000256" key="1">
    <source>
        <dbReference type="ARBA" id="ARBA00023002"/>
    </source>
</evidence>
<dbReference type="RefSeq" id="XP_065644498.1">
    <property type="nucleotide sequence ID" value="XM_065788426.1"/>
</dbReference>
<dbReference type="Gene3D" id="3.20.20.100">
    <property type="entry name" value="NADP-dependent oxidoreductase domain"/>
    <property type="match status" value="1"/>
</dbReference>
<dbReference type="Pfam" id="PF00248">
    <property type="entry name" value="Aldo_ket_red"/>
    <property type="match status" value="1"/>
</dbReference>
<sequence length="325" mass="37305">MAYIRKILGAMPFGGQLNEAQSHKMINDWIKLGYKEIDTAILYQGGNSEKIIGSLKICRDNNKVKVATKANPQKGYQSEKIVEQVNEALSRLQQSCVDILYLHVPDHNTPIEDTLKGINQLYTEGKFKEFGLSNYASWEVVDIFHICKANGYVLPTVYQGMYNALTRDVELELFPALRKLGIRFYVYNPLAGGLLTGRYDFNLQNEEQPKGRFFASGNAGWTNQWTKAYQDRYWQNPYKYGVQNVMEVVKKTYNEEVTLLEASLRWLFHHSRLQDNDGVILGFSKPEHFQTNLNACSGGPLHEDVVKAFDDSWDAIKSKCPKYYR</sequence>
<feature type="domain" description="NADP-dependent oxidoreductase" evidence="3">
    <location>
        <begin position="7"/>
        <end position="313"/>
    </location>
</feature>
<evidence type="ECO:0000256" key="2">
    <source>
        <dbReference type="ARBA" id="ARBA00038157"/>
    </source>
</evidence>
<evidence type="ECO:0000313" key="4">
    <source>
        <dbReference type="Proteomes" id="UP001652625"/>
    </source>
</evidence>
<keyword evidence="1" id="KW-0560">Oxidoreductase</keyword>
<gene>
    <name evidence="5" type="primary">LOC100206173</name>
</gene>
<dbReference type="PANTHER" id="PTHR43364:SF4">
    <property type="entry name" value="NAD(P)-LINKED OXIDOREDUCTASE SUPERFAMILY PROTEIN"/>
    <property type="match status" value="1"/>
</dbReference>
<dbReference type="PANTHER" id="PTHR43364">
    <property type="entry name" value="NADH-SPECIFIC METHYLGLYOXAL REDUCTASE-RELATED"/>
    <property type="match status" value="1"/>
</dbReference>
<proteinExistence type="inferred from homology"/>
<dbReference type="InterPro" id="IPR050523">
    <property type="entry name" value="AKR_Detox_Biosynth"/>
</dbReference>
<dbReference type="Proteomes" id="UP001652625">
    <property type="component" value="Chromosome 01"/>
</dbReference>